<dbReference type="EMBL" id="CAJPDT010000008">
    <property type="protein sequence ID" value="CAF9910994.1"/>
    <property type="molecule type" value="Genomic_DNA"/>
</dbReference>
<proteinExistence type="predicted"/>
<dbReference type="AlphaFoldDB" id="A0A8H3ET93"/>
<gene>
    <name evidence="1" type="ORF">IMSHALPRED_009888</name>
</gene>
<evidence type="ECO:0000313" key="2">
    <source>
        <dbReference type="Proteomes" id="UP000664534"/>
    </source>
</evidence>
<protein>
    <recommendedName>
        <fullName evidence="3">F-box domain-containing protein</fullName>
    </recommendedName>
</protein>
<dbReference type="SUPFAM" id="SSF52047">
    <property type="entry name" value="RNI-like"/>
    <property type="match status" value="1"/>
</dbReference>
<evidence type="ECO:0008006" key="3">
    <source>
        <dbReference type="Google" id="ProtNLM"/>
    </source>
</evidence>
<comment type="caution">
    <text evidence="1">The sequence shown here is derived from an EMBL/GenBank/DDBJ whole genome shotgun (WGS) entry which is preliminary data.</text>
</comment>
<sequence length="487" mass="54651">MDLMMPMLSGGTDEFGKELVPPLPLLFDRVSEGRKPVSGSILLRVPLEVLALVVQKIPETSLASLALVNSDCRQLARSRQFASLHFDYSDDTMAIIGILLREARERLNNNGLTSRPALGPCVRRLTVATHPGWLQHRHNVELSESFIALPKKEKSERLTAACDAFFGSYITSIHLLLSNRTVLPHLELLDWEDKFALQPSFYDAIANSNIRHLKVYRVYADKSFTIDQPQSQPSWPLRSLYLEILPAIGNRDLDVSGLCTSILRICAPSLRSLTWSTCRPNPIHTNGLGPSPRFPSLRHLRLEYLALVDVCYLQELLHDELNALDVNTNSSPACSEFFDGRGRIPALEIFVWSPLTLPESQSLAFLEANPHISRLNIPRAASAALLENRIVPMLEQSFSNLTSLGLVWDSLNIPCQALACISQIKTLQQLHLSAGFHAGWRHDWSIDHQVMQKYLRNLPLLKNLAFSRDSYSNGLTVGCERYYVDGI</sequence>
<evidence type="ECO:0000313" key="1">
    <source>
        <dbReference type="EMBL" id="CAF9910994.1"/>
    </source>
</evidence>
<reference evidence="1" key="1">
    <citation type="submission" date="2021-03" db="EMBL/GenBank/DDBJ databases">
        <authorList>
            <person name="Tagirdzhanova G."/>
        </authorList>
    </citation>
    <scope>NUCLEOTIDE SEQUENCE</scope>
</reference>
<dbReference type="Gene3D" id="3.80.10.10">
    <property type="entry name" value="Ribonuclease Inhibitor"/>
    <property type="match status" value="1"/>
</dbReference>
<dbReference type="OrthoDB" id="3257981at2759"/>
<keyword evidence="2" id="KW-1185">Reference proteome</keyword>
<organism evidence="1 2">
    <name type="scientific">Imshaugia aleurites</name>
    <dbReference type="NCBI Taxonomy" id="172621"/>
    <lineage>
        <taxon>Eukaryota</taxon>
        <taxon>Fungi</taxon>
        <taxon>Dikarya</taxon>
        <taxon>Ascomycota</taxon>
        <taxon>Pezizomycotina</taxon>
        <taxon>Lecanoromycetes</taxon>
        <taxon>OSLEUM clade</taxon>
        <taxon>Lecanoromycetidae</taxon>
        <taxon>Lecanorales</taxon>
        <taxon>Lecanorineae</taxon>
        <taxon>Parmeliaceae</taxon>
        <taxon>Imshaugia</taxon>
    </lineage>
</organism>
<name>A0A8H3ET93_9LECA</name>
<dbReference type="InterPro" id="IPR032675">
    <property type="entry name" value="LRR_dom_sf"/>
</dbReference>
<accession>A0A8H3ET93</accession>
<dbReference type="Proteomes" id="UP000664534">
    <property type="component" value="Unassembled WGS sequence"/>
</dbReference>